<comment type="subcellular location">
    <subcellularLocation>
        <location evidence="1">Cell membrane</location>
        <topology evidence="1">Multi-pass membrane protein</topology>
    </subcellularLocation>
</comment>
<accession>X1T7I2</accession>
<keyword evidence="2" id="KW-1003">Cell membrane</keyword>
<protein>
    <submittedName>
        <fullName evidence="7">Uncharacterized protein</fullName>
    </submittedName>
</protein>
<dbReference type="PANTHER" id="PTHR30213:SF0">
    <property type="entry name" value="UPF0761 MEMBRANE PROTEIN YIHY"/>
    <property type="match status" value="1"/>
</dbReference>
<dbReference type="EMBL" id="BARW01007422">
    <property type="protein sequence ID" value="GAI87351.1"/>
    <property type="molecule type" value="Genomic_DNA"/>
</dbReference>
<dbReference type="PANTHER" id="PTHR30213">
    <property type="entry name" value="INNER MEMBRANE PROTEIN YHJD"/>
    <property type="match status" value="1"/>
</dbReference>
<comment type="caution">
    <text evidence="7">The sequence shown here is derived from an EMBL/GenBank/DDBJ whole genome shotgun (WGS) entry which is preliminary data.</text>
</comment>
<feature type="transmembrane region" description="Helical" evidence="6">
    <location>
        <begin position="220"/>
        <end position="242"/>
    </location>
</feature>
<dbReference type="GO" id="GO:0005886">
    <property type="term" value="C:plasma membrane"/>
    <property type="evidence" value="ECO:0007669"/>
    <property type="project" value="UniProtKB-SubCell"/>
</dbReference>
<keyword evidence="4 6" id="KW-1133">Transmembrane helix</keyword>
<feature type="transmembrane region" description="Helical" evidence="6">
    <location>
        <begin position="138"/>
        <end position="168"/>
    </location>
</feature>
<evidence type="ECO:0000256" key="1">
    <source>
        <dbReference type="ARBA" id="ARBA00004651"/>
    </source>
</evidence>
<evidence type="ECO:0000256" key="6">
    <source>
        <dbReference type="SAM" id="Phobius"/>
    </source>
</evidence>
<organism evidence="7">
    <name type="scientific">marine sediment metagenome</name>
    <dbReference type="NCBI Taxonomy" id="412755"/>
    <lineage>
        <taxon>unclassified sequences</taxon>
        <taxon>metagenomes</taxon>
        <taxon>ecological metagenomes</taxon>
    </lineage>
</organism>
<keyword evidence="5 6" id="KW-0472">Membrane</keyword>
<dbReference type="NCBIfam" id="TIGR00765">
    <property type="entry name" value="yihY_not_rbn"/>
    <property type="match status" value="1"/>
</dbReference>
<feature type="transmembrane region" description="Helical" evidence="6">
    <location>
        <begin position="188"/>
        <end position="208"/>
    </location>
</feature>
<gene>
    <name evidence="7" type="ORF">S12H4_15452</name>
</gene>
<evidence type="ECO:0000256" key="4">
    <source>
        <dbReference type="ARBA" id="ARBA00022989"/>
    </source>
</evidence>
<keyword evidence="3 6" id="KW-0812">Transmembrane</keyword>
<evidence type="ECO:0000256" key="2">
    <source>
        <dbReference type="ARBA" id="ARBA00022475"/>
    </source>
</evidence>
<dbReference type="Pfam" id="PF03631">
    <property type="entry name" value="Virul_fac_BrkB"/>
    <property type="match status" value="1"/>
</dbReference>
<feature type="transmembrane region" description="Helical" evidence="6">
    <location>
        <begin position="31"/>
        <end position="57"/>
    </location>
</feature>
<proteinExistence type="predicted"/>
<dbReference type="AlphaFoldDB" id="X1T7I2"/>
<feature type="transmembrane region" description="Helical" evidence="6">
    <location>
        <begin position="98"/>
        <end position="118"/>
    </location>
</feature>
<feature type="transmembrane region" description="Helical" evidence="6">
    <location>
        <begin position="248"/>
        <end position="273"/>
    </location>
</feature>
<dbReference type="InterPro" id="IPR017039">
    <property type="entry name" value="Virul_fac_BrkB"/>
</dbReference>
<evidence type="ECO:0000313" key="7">
    <source>
        <dbReference type="EMBL" id="GAI87351.1"/>
    </source>
</evidence>
<name>X1T7I2_9ZZZZ</name>
<evidence type="ECO:0000256" key="5">
    <source>
        <dbReference type="ARBA" id="ARBA00023136"/>
    </source>
</evidence>
<evidence type="ECO:0000256" key="3">
    <source>
        <dbReference type="ARBA" id="ARBA00022692"/>
    </source>
</evidence>
<sequence length="299" mass="33301">MADTKKYSKKILRYPGKFLWRVLKGFRRNQGLLLSGGVAYNSLLSLIPMLALILIGLSQFIEQEKLLEIIITELELIVPGHAEKIAEEVAAFLEYRQYVGIIGIGVMLFFSSMAFSMLENAMSVIFYHRIKIHRRHFIISAIIPYIYMILMGVGIVIVTIISGVLDAIEAETFTILGKSLGFEGISRIGLYLVGVAGLILMLTSLYLVMPVGHITVRHALLGGITAAILWEITRHVLVWYFAKLSLVNIIYGSFATAVVVLLSIEVASIILLLGAQVIAEFERATEELVELEQQADSWE</sequence>
<reference evidence="7" key="1">
    <citation type="journal article" date="2014" name="Front. Microbiol.">
        <title>High frequency of phylogenetically diverse reductive dehalogenase-homologous genes in deep subseafloor sedimentary metagenomes.</title>
        <authorList>
            <person name="Kawai M."/>
            <person name="Futagami T."/>
            <person name="Toyoda A."/>
            <person name="Takaki Y."/>
            <person name="Nishi S."/>
            <person name="Hori S."/>
            <person name="Arai W."/>
            <person name="Tsubouchi T."/>
            <person name="Morono Y."/>
            <person name="Uchiyama I."/>
            <person name="Ito T."/>
            <person name="Fujiyama A."/>
            <person name="Inagaki F."/>
            <person name="Takami H."/>
        </authorList>
    </citation>
    <scope>NUCLEOTIDE SEQUENCE</scope>
    <source>
        <strain evidence="7">Expedition CK06-06</strain>
    </source>
</reference>
<dbReference type="PIRSF" id="PIRSF035875">
    <property type="entry name" value="RNase_BN"/>
    <property type="match status" value="1"/>
</dbReference>